<dbReference type="Gene3D" id="1.10.1660.10">
    <property type="match status" value="1"/>
</dbReference>
<dbReference type="PANTHER" id="PTHR34585:SF22">
    <property type="entry name" value="HELIX-TURN-HELIX DOMAIN-CONTAINING PROTEIN"/>
    <property type="match status" value="1"/>
</dbReference>
<evidence type="ECO:0000313" key="2">
    <source>
        <dbReference type="EMBL" id="SFI14657.1"/>
    </source>
</evidence>
<sequence>MENIQFIGTTPNALISEIVEKLKTELLSELTKTFNENQPNKYISAQEVCERFNISKPTIHEYRRRGLLKSYKWGSRVFYRMSDIENAMIIND</sequence>
<dbReference type="InterPro" id="IPR041657">
    <property type="entry name" value="HTH_17"/>
</dbReference>
<reference evidence="2 3" key="1">
    <citation type="submission" date="2016-10" db="EMBL/GenBank/DDBJ databases">
        <authorList>
            <person name="de Groot N.N."/>
        </authorList>
    </citation>
    <scope>NUCLEOTIDE SEQUENCE [LARGE SCALE GENOMIC DNA]</scope>
    <source>
        <strain evidence="2 3">DSM 26000</strain>
    </source>
</reference>
<keyword evidence="3" id="KW-1185">Reference proteome</keyword>
<protein>
    <submittedName>
        <fullName evidence="2">Helix-turn-helix domain-containing protein</fullName>
    </submittedName>
</protein>
<dbReference type="OrthoDB" id="1097811at2"/>
<dbReference type="RefSeq" id="WP_090079593.1">
    <property type="nucleotide sequence ID" value="NZ_FOQT01000002.1"/>
</dbReference>
<dbReference type="Pfam" id="PF12728">
    <property type="entry name" value="HTH_17"/>
    <property type="match status" value="1"/>
</dbReference>
<dbReference type="AlphaFoldDB" id="A0A1I3FU25"/>
<gene>
    <name evidence="2" type="ORF">SAMN05443292_1628</name>
</gene>
<accession>A0A1I3FU25</accession>
<evidence type="ECO:0000313" key="3">
    <source>
        <dbReference type="Proteomes" id="UP000198931"/>
    </source>
</evidence>
<dbReference type="PANTHER" id="PTHR34585">
    <property type="match status" value="1"/>
</dbReference>
<dbReference type="Proteomes" id="UP000198931">
    <property type="component" value="Unassembled WGS sequence"/>
</dbReference>
<dbReference type="SUPFAM" id="SSF46955">
    <property type="entry name" value="Putative DNA-binding domain"/>
    <property type="match status" value="1"/>
</dbReference>
<organism evidence="2 3">
    <name type="scientific">Halpernia frigidisoli</name>
    <dbReference type="NCBI Taxonomy" id="1125876"/>
    <lineage>
        <taxon>Bacteria</taxon>
        <taxon>Pseudomonadati</taxon>
        <taxon>Bacteroidota</taxon>
        <taxon>Flavobacteriia</taxon>
        <taxon>Flavobacteriales</taxon>
        <taxon>Weeksellaceae</taxon>
        <taxon>Chryseobacterium group</taxon>
        <taxon>Halpernia</taxon>
    </lineage>
</organism>
<proteinExistence type="predicted"/>
<evidence type="ECO:0000259" key="1">
    <source>
        <dbReference type="Pfam" id="PF12728"/>
    </source>
</evidence>
<feature type="domain" description="Helix-turn-helix" evidence="1">
    <location>
        <begin position="42"/>
        <end position="85"/>
    </location>
</feature>
<name>A0A1I3FU25_9FLAO</name>
<dbReference type="EMBL" id="FOQT01000002">
    <property type="protein sequence ID" value="SFI14657.1"/>
    <property type="molecule type" value="Genomic_DNA"/>
</dbReference>
<dbReference type="InterPro" id="IPR009061">
    <property type="entry name" value="DNA-bd_dom_put_sf"/>
</dbReference>
<dbReference type="STRING" id="1125876.SAMN05443292_1628"/>